<dbReference type="SUPFAM" id="SSF53067">
    <property type="entry name" value="Actin-like ATPase domain"/>
    <property type="match status" value="2"/>
</dbReference>
<dbReference type="AlphaFoldDB" id="A0A9P8P6B6"/>
<dbReference type="GO" id="GO:0005788">
    <property type="term" value="C:endoplasmic reticulum lumen"/>
    <property type="evidence" value="ECO:0007669"/>
    <property type="project" value="UniProtKB-SubCell"/>
</dbReference>
<dbReference type="Gene3D" id="1.20.1270.10">
    <property type="match status" value="1"/>
</dbReference>
<dbReference type="Gene3D" id="3.30.420.40">
    <property type="match status" value="2"/>
</dbReference>
<feature type="signal peptide" evidence="7">
    <location>
        <begin position="1"/>
        <end position="18"/>
    </location>
</feature>
<evidence type="ECO:0000256" key="3">
    <source>
        <dbReference type="ARBA" id="ARBA00022741"/>
    </source>
</evidence>
<name>A0A9P8P6B6_9ASCO</name>
<dbReference type="InterPro" id="IPR013126">
    <property type="entry name" value="Hsp_70_fam"/>
</dbReference>
<dbReference type="RefSeq" id="XP_046061080.1">
    <property type="nucleotide sequence ID" value="XM_046205102.1"/>
</dbReference>
<keyword evidence="4" id="KW-0067">ATP-binding</keyword>
<dbReference type="InterPro" id="IPR018181">
    <property type="entry name" value="Heat_shock_70_CS"/>
</dbReference>
<keyword evidence="2 7" id="KW-0732">Signal</keyword>
<evidence type="ECO:0000256" key="5">
    <source>
        <dbReference type="ARBA" id="ARBA00023186"/>
    </source>
</evidence>
<feature type="region of interest" description="Disordered" evidence="6">
    <location>
        <begin position="774"/>
        <end position="810"/>
    </location>
</feature>
<dbReference type="PRINTS" id="PR00301">
    <property type="entry name" value="HEATSHOCK70"/>
</dbReference>
<feature type="chain" id="PRO_5040448473" evidence="7">
    <location>
        <begin position="19"/>
        <end position="810"/>
    </location>
</feature>
<dbReference type="InterPro" id="IPR029048">
    <property type="entry name" value="HSP70_C_sf"/>
</dbReference>
<reference evidence="8" key="1">
    <citation type="journal article" date="2021" name="Open Biol.">
        <title>Shared evolutionary footprints suggest mitochondrial oxidative damage underlies multiple complex I losses in fungi.</title>
        <authorList>
            <person name="Schikora-Tamarit M.A."/>
            <person name="Marcet-Houben M."/>
            <person name="Nosek J."/>
            <person name="Gabaldon T."/>
        </authorList>
    </citation>
    <scope>NUCLEOTIDE SEQUENCE</scope>
    <source>
        <strain evidence="8">CBS6075</strain>
    </source>
</reference>
<evidence type="ECO:0000256" key="6">
    <source>
        <dbReference type="SAM" id="MobiDB-lite"/>
    </source>
</evidence>
<dbReference type="GO" id="GO:0140662">
    <property type="term" value="F:ATP-dependent protein folding chaperone"/>
    <property type="evidence" value="ECO:0007669"/>
    <property type="project" value="InterPro"/>
</dbReference>
<dbReference type="FunFam" id="3.90.640.10:FF:000003">
    <property type="entry name" value="Molecular chaperone DnaK"/>
    <property type="match status" value="1"/>
</dbReference>
<proteinExistence type="predicted"/>
<accession>A0A9P8P6B6</accession>
<protein>
    <submittedName>
        <fullName evidence="8">Uncharacterized protein</fullName>
    </submittedName>
</protein>
<evidence type="ECO:0000313" key="9">
    <source>
        <dbReference type="Proteomes" id="UP000769157"/>
    </source>
</evidence>
<organism evidence="8 9">
    <name type="scientific">Ogataea philodendri</name>
    <dbReference type="NCBI Taxonomy" id="1378263"/>
    <lineage>
        <taxon>Eukaryota</taxon>
        <taxon>Fungi</taxon>
        <taxon>Dikarya</taxon>
        <taxon>Ascomycota</taxon>
        <taxon>Saccharomycotina</taxon>
        <taxon>Pichiomycetes</taxon>
        <taxon>Pichiales</taxon>
        <taxon>Pichiaceae</taxon>
        <taxon>Ogataea</taxon>
    </lineage>
</organism>
<dbReference type="Gene3D" id="3.30.30.30">
    <property type="match status" value="1"/>
</dbReference>
<evidence type="ECO:0000256" key="7">
    <source>
        <dbReference type="SAM" id="SignalP"/>
    </source>
</evidence>
<keyword evidence="5" id="KW-0143">Chaperone</keyword>
<comment type="subcellular location">
    <subcellularLocation>
        <location evidence="1">Endoplasmic reticulum lumen</location>
    </subcellularLocation>
</comment>
<comment type="caution">
    <text evidence="8">The sequence shown here is derived from an EMBL/GenBank/DDBJ whole genome shotgun (WGS) entry which is preliminary data.</text>
</comment>
<feature type="compositionally biased region" description="Low complexity" evidence="6">
    <location>
        <begin position="789"/>
        <end position="810"/>
    </location>
</feature>
<dbReference type="EMBL" id="JAEUBE010000295">
    <property type="protein sequence ID" value="KAH3665876.1"/>
    <property type="molecule type" value="Genomic_DNA"/>
</dbReference>
<reference evidence="8" key="2">
    <citation type="submission" date="2021-01" db="EMBL/GenBank/DDBJ databases">
        <authorList>
            <person name="Schikora-Tamarit M.A."/>
        </authorList>
    </citation>
    <scope>NUCLEOTIDE SEQUENCE</scope>
    <source>
        <strain evidence="8">CBS6075</strain>
    </source>
</reference>
<dbReference type="GO" id="GO:0030968">
    <property type="term" value="P:endoplasmic reticulum unfolded protein response"/>
    <property type="evidence" value="ECO:0007669"/>
    <property type="project" value="TreeGrafter"/>
</dbReference>
<dbReference type="OrthoDB" id="10262720at2759"/>
<evidence type="ECO:0000313" key="8">
    <source>
        <dbReference type="EMBL" id="KAH3665876.1"/>
    </source>
</evidence>
<dbReference type="InterPro" id="IPR043129">
    <property type="entry name" value="ATPase_NBD"/>
</dbReference>
<keyword evidence="3" id="KW-0547">Nucleotide-binding</keyword>
<evidence type="ECO:0000256" key="2">
    <source>
        <dbReference type="ARBA" id="ARBA00022729"/>
    </source>
</evidence>
<dbReference type="CDD" id="cd10230">
    <property type="entry name" value="ASKHA_NBD_HSP70_HYOU1"/>
    <property type="match status" value="1"/>
</dbReference>
<dbReference type="PANTHER" id="PTHR45639">
    <property type="entry name" value="HSC70CB, ISOFORM G-RELATED"/>
    <property type="match status" value="1"/>
</dbReference>
<dbReference type="GeneID" id="70236030"/>
<evidence type="ECO:0000256" key="4">
    <source>
        <dbReference type="ARBA" id="ARBA00022840"/>
    </source>
</evidence>
<evidence type="ECO:0000256" key="1">
    <source>
        <dbReference type="ARBA" id="ARBA00004319"/>
    </source>
</evidence>
<dbReference type="PROSITE" id="PS01036">
    <property type="entry name" value="HSP70_3"/>
    <property type="match status" value="1"/>
</dbReference>
<dbReference type="PANTHER" id="PTHR45639:SF3">
    <property type="entry name" value="HYPOXIA UP-REGULATED PROTEIN 1"/>
    <property type="match status" value="1"/>
</dbReference>
<dbReference type="GO" id="GO:0034663">
    <property type="term" value="C:endoplasmic reticulum chaperone complex"/>
    <property type="evidence" value="ECO:0007669"/>
    <property type="project" value="TreeGrafter"/>
</dbReference>
<dbReference type="Gene3D" id="3.90.640.10">
    <property type="entry name" value="Actin, Chain A, domain 4"/>
    <property type="match status" value="1"/>
</dbReference>
<sequence length="810" mass="89921">MKLSGYLALFLLIAKAWASILAIDFGLEYSKAAMIAPGVSFDLILTDDSKRKHQSGVAILANDGDIERKFNSHAFSACTRTPQSCFFDLKTLLGRQIDDPEVTRFEKNHPALKVVESKNQRRTVAFTVGDETYSVEEVLGMVFEEIKKQAEANWDQSIGGSGNTISDVVISVPGYLGQAQRTALIDSAEIAGLNVVALIDDGLAVALNYASTREFPEKQYHVIYDMGAGSTKATLVSFAQENGTLKIENEGYGFDESFGGSLLTQSLKEIIEDKFLAQQKKLKSSALAADSRANNRLWQAAEKAKLVLSANTETKVSVESLINDIDLKVTVSRDEFEEYVTQHMDRVIAPLTKAAGTANVDSVILAGGSTRVPFVQKHLVKYLGTDDLLSKNVNADEAAVFGALLGGVSISGKFRTKPIELVQRTTRNYELNAGSQETVVFSENEPSGSVSVALSGLKDTFGDLEIDFLEDGVLYSQYKFKNDLNSTVCPNGVEYYANCSLSTGKVFSLNSVEALCPGEEPVNKSLTARPTHVSYKPLGAASKYQSALKLKSLTNKDKQKLQREELINTLEASLYDLRAYVENDEVVANGPPSMVKNAKELVSELLEWLEAVPKETTTKEIQDKHDEVRVAKIKIQTYVSLGDRLLSLEEFSRLKEKALETMYNLQDFMLTMSEDAFAMKANYTELGLDFEDANKRIKIKVPEIDEQELQGRMKRISDFCGVVEHFETHEGEIETKEKEVLYELREKVLEELKEVQSTYKTLKQVHDKRIKGLKERLRRAKKKQEEKAATQPVSSETSQQPVSSSLHDEL</sequence>
<dbReference type="Pfam" id="PF00012">
    <property type="entry name" value="HSP70"/>
    <property type="match status" value="1"/>
</dbReference>
<dbReference type="GO" id="GO:0005524">
    <property type="term" value="F:ATP binding"/>
    <property type="evidence" value="ECO:0007669"/>
    <property type="project" value="UniProtKB-KW"/>
</dbReference>
<dbReference type="Proteomes" id="UP000769157">
    <property type="component" value="Unassembled WGS sequence"/>
</dbReference>
<keyword evidence="9" id="KW-1185">Reference proteome</keyword>
<gene>
    <name evidence="8" type="ORF">OGAPHI_004065</name>
</gene>